<proteinExistence type="predicted"/>
<name>A0A423E0E6_9PSED</name>
<dbReference type="SUPFAM" id="SSF53474">
    <property type="entry name" value="alpha/beta-Hydrolases"/>
    <property type="match status" value="1"/>
</dbReference>
<accession>A0A423E0E6</accession>
<evidence type="ECO:0000313" key="2">
    <source>
        <dbReference type="Proteomes" id="UP000285286"/>
    </source>
</evidence>
<reference evidence="1 2" key="1">
    <citation type="submission" date="2016-10" db="EMBL/GenBank/DDBJ databases">
        <title>Comparative genome analysis of multiple Pseudomonas spp. focuses on biocontrol and plant growth promoting traits.</title>
        <authorList>
            <person name="Tao X.-Y."/>
            <person name="Taylor C.G."/>
        </authorList>
    </citation>
    <scope>NUCLEOTIDE SEQUENCE [LARGE SCALE GENOMIC DNA]</scope>
    <source>
        <strain evidence="1 2">15D11</strain>
    </source>
</reference>
<comment type="caution">
    <text evidence="1">The sequence shown here is derived from an EMBL/GenBank/DDBJ whole genome shotgun (WGS) entry which is preliminary data.</text>
</comment>
<sequence>MSVLTVYFCGTGSHRFDDNNPNFWNGELVSTLASNDQGKEYAHWIAVDGPGSGNLQADELFVEPGGYYNWNQTLFGKGWEENVQHALQIIKGQSNWQRTELSEEEYQRLKAAGIPIPNSTATASWFWRTYNYGSRKITPQLLQEQIIKQFRKDGVIPTQVNLVGWSRGAVSCHMLANAMLGDSELKKLPVNIFAIDPVPGIGNFDRHRVQLGENVKQYVGFFSRDERSKGFSCVIPKTHAGTRCHVYPMPGRHATLVGNAAADGAAGSKVLAEPGLIVRHFAEVCLTRWGVKLQKLLNLSERELQAYHQVLVQHDSKYQAMRKHSYTLVTESEKGERVVSLGSQAAGFSAVKGSGLMPAEGLAAAVRWQTSSYKEIR</sequence>
<dbReference type="AlphaFoldDB" id="A0A423E0E6"/>
<gene>
    <name evidence="1" type="ORF">BHU25_00650</name>
</gene>
<dbReference type="EMBL" id="MOAM01000004">
    <property type="protein sequence ID" value="ROL78874.1"/>
    <property type="molecule type" value="Genomic_DNA"/>
</dbReference>
<keyword evidence="2" id="KW-1185">Reference proteome</keyword>
<organism evidence="1 2">
    <name type="scientific">Pseudomonas vranovensis</name>
    <dbReference type="NCBI Taxonomy" id="321661"/>
    <lineage>
        <taxon>Bacteria</taxon>
        <taxon>Pseudomonadati</taxon>
        <taxon>Pseudomonadota</taxon>
        <taxon>Gammaproteobacteria</taxon>
        <taxon>Pseudomonadales</taxon>
        <taxon>Pseudomonadaceae</taxon>
        <taxon>Pseudomonas</taxon>
    </lineage>
</organism>
<protein>
    <recommendedName>
        <fullName evidence="3">DUF2235 domain-containing protein</fullName>
    </recommendedName>
</protein>
<evidence type="ECO:0008006" key="3">
    <source>
        <dbReference type="Google" id="ProtNLM"/>
    </source>
</evidence>
<dbReference type="RefSeq" id="WP_123564410.1">
    <property type="nucleotide sequence ID" value="NZ_MOAM01000004.1"/>
</dbReference>
<evidence type="ECO:0000313" key="1">
    <source>
        <dbReference type="EMBL" id="ROL78874.1"/>
    </source>
</evidence>
<dbReference type="Proteomes" id="UP000285286">
    <property type="component" value="Unassembled WGS sequence"/>
</dbReference>
<dbReference type="InterPro" id="IPR029058">
    <property type="entry name" value="AB_hydrolase_fold"/>
</dbReference>